<keyword evidence="2" id="KW-1185">Reference proteome</keyword>
<gene>
    <name evidence="1" type="ORF">CGLY_13805</name>
</gene>
<protein>
    <recommendedName>
        <fullName evidence="3">DUF559 domain-containing protein</fullName>
    </recommendedName>
</protein>
<accession>X5EF22</accession>
<organism evidence="1 2">
    <name type="scientific">Corynebacterium glyciniphilum AJ 3170</name>
    <dbReference type="NCBI Taxonomy" id="1404245"/>
    <lineage>
        <taxon>Bacteria</taxon>
        <taxon>Bacillati</taxon>
        <taxon>Actinomycetota</taxon>
        <taxon>Actinomycetes</taxon>
        <taxon>Mycobacteriales</taxon>
        <taxon>Corynebacteriaceae</taxon>
        <taxon>Corynebacterium</taxon>
    </lineage>
</organism>
<dbReference type="STRING" id="1404245.CGLY_13805"/>
<dbReference type="RefSeq" id="WP_052540253.1">
    <property type="nucleotide sequence ID" value="NZ_CP006842.1"/>
</dbReference>
<dbReference type="HOGENOM" id="CLU_059338_1_0_11"/>
<dbReference type="OrthoDB" id="4423208at2"/>
<dbReference type="AlphaFoldDB" id="X5EF22"/>
<proteinExistence type="predicted"/>
<evidence type="ECO:0008006" key="3">
    <source>
        <dbReference type="Google" id="ProtNLM"/>
    </source>
</evidence>
<dbReference type="Proteomes" id="UP000023703">
    <property type="component" value="Chromosome"/>
</dbReference>
<evidence type="ECO:0000313" key="1">
    <source>
        <dbReference type="EMBL" id="AHW65201.1"/>
    </source>
</evidence>
<dbReference type="KEGG" id="cgy:CGLY_13805"/>
<name>X5EF22_9CORY</name>
<evidence type="ECO:0000313" key="2">
    <source>
        <dbReference type="Proteomes" id="UP000023703"/>
    </source>
</evidence>
<dbReference type="eggNOG" id="ENOG5031TXD">
    <property type="taxonomic scope" value="Bacteria"/>
</dbReference>
<reference evidence="1 2" key="1">
    <citation type="journal article" date="2015" name="Int. J. Syst. Evol. Microbiol.">
        <title>Revisiting Corynebacterium glyciniphilum (ex Kubota et al., 1972) sp. nov., nom. rev., isolated from putrefied banana.</title>
        <authorList>
            <person name="Al-Dilaimi A."/>
            <person name="Bednarz H."/>
            <person name="Lomker A."/>
            <person name="Niehaus K."/>
            <person name="Kalinowski J."/>
            <person name="Ruckert C."/>
        </authorList>
    </citation>
    <scope>NUCLEOTIDE SEQUENCE [LARGE SCALE GENOMIC DNA]</scope>
    <source>
        <strain evidence="1">AJ 3170</strain>
    </source>
</reference>
<sequence>MGYQGHALDSDIIRQWSASTRVHRTIRPDTLENHCGRARGVRADAFTDVGGFWIPTAAVRNAGVVKLGAREHPRGIAYDLEALTRARLTHLAHPGWTGAAWSAASVWGLPYFCDDADTCVLSGGDRRIAAHAGETTRHRRAGWMTDLPSVVNVDPEFPRLQVTSPVLTIIHCLRSLRSGEHSWSVLPGTGMDDVTVRSVQFIDAACQLFSIDPVLLVDACAGLYPRRDLRRMVSFADRGGESPMETFLRLQIYGLFGSEVADRFIPQLVVCSDGTTSDPVHTGERVTGRVAARVDLGCAEWKLALQYDGADHLARNRRDTDSRIGAELANLGWHVLRLTYGHLKEPELLRRTLADGIMLARRRLR</sequence>
<dbReference type="EMBL" id="CP006842">
    <property type="protein sequence ID" value="AHW65201.1"/>
    <property type="molecule type" value="Genomic_DNA"/>
</dbReference>